<dbReference type="Pfam" id="PF00753">
    <property type="entry name" value="Lactamase_B"/>
    <property type="match status" value="1"/>
</dbReference>
<dbReference type="InterPro" id="IPR001279">
    <property type="entry name" value="Metallo-B-lactamas"/>
</dbReference>
<comment type="catalytic activity">
    <reaction evidence="1">
        <text>3',5'-cyclic CMP + H2O = CMP + H(+)</text>
        <dbReference type="Rhea" id="RHEA:72675"/>
        <dbReference type="ChEBI" id="CHEBI:15377"/>
        <dbReference type="ChEBI" id="CHEBI:15378"/>
        <dbReference type="ChEBI" id="CHEBI:58003"/>
        <dbReference type="ChEBI" id="CHEBI:60377"/>
    </reaction>
    <physiologicalReaction direction="left-to-right" evidence="1">
        <dbReference type="Rhea" id="RHEA:72676"/>
    </physiologicalReaction>
</comment>
<evidence type="ECO:0000256" key="3">
    <source>
        <dbReference type="ARBA" id="ARBA00048505"/>
    </source>
</evidence>
<dbReference type="PANTHER" id="PTHR42951">
    <property type="entry name" value="METALLO-BETA-LACTAMASE DOMAIN-CONTAINING"/>
    <property type="match status" value="1"/>
</dbReference>
<reference evidence="5 6" key="1">
    <citation type="submission" date="2019-02" db="EMBL/GenBank/DDBJ databases">
        <title>Paenibacillus sp. nov., isolated from surface-sterilized tissue of Thalictrum simplex L.</title>
        <authorList>
            <person name="Tuo L."/>
        </authorList>
    </citation>
    <scope>NUCLEOTIDE SEQUENCE [LARGE SCALE GENOMIC DNA]</scope>
    <source>
        <strain evidence="5 6">N2SHLJ1</strain>
    </source>
</reference>
<gene>
    <name evidence="5" type="ORF">EYB31_26795</name>
</gene>
<dbReference type="SUPFAM" id="SSF56281">
    <property type="entry name" value="Metallo-hydrolase/oxidoreductase"/>
    <property type="match status" value="1"/>
</dbReference>
<dbReference type="InterPro" id="IPR036866">
    <property type="entry name" value="RibonucZ/Hydroxyglut_hydro"/>
</dbReference>
<dbReference type="RefSeq" id="WP_131016523.1">
    <property type="nucleotide sequence ID" value="NZ_SIRE01000021.1"/>
</dbReference>
<comment type="caution">
    <text evidence="5">The sequence shown here is derived from an EMBL/GenBank/DDBJ whole genome shotgun (WGS) entry which is preliminary data.</text>
</comment>
<dbReference type="EMBL" id="SIRE01000021">
    <property type="protein sequence ID" value="TBL73290.1"/>
    <property type="molecule type" value="Genomic_DNA"/>
</dbReference>
<dbReference type="PANTHER" id="PTHR42951:SF4">
    <property type="entry name" value="ACYL-COENZYME A THIOESTERASE MBLAC2"/>
    <property type="match status" value="1"/>
</dbReference>
<dbReference type="InterPro" id="IPR050855">
    <property type="entry name" value="NDM-1-like"/>
</dbReference>
<dbReference type="Proteomes" id="UP000293142">
    <property type="component" value="Unassembled WGS sequence"/>
</dbReference>
<proteinExistence type="predicted"/>
<organism evidence="5 6">
    <name type="scientific">Paenibacillus thalictri</name>
    <dbReference type="NCBI Taxonomy" id="2527873"/>
    <lineage>
        <taxon>Bacteria</taxon>
        <taxon>Bacillati</taxon>
        <taxon>Bacillota</taxon>
        <taxon>Bacilli</taxon>
        <taxon>Bacillales</taxon>
        <taxon>Paenibacillaceae</taxon>
        <taxon>Paenibacillus</taxon>
    </lineage>
</organism>
<keyword evidence="6" id="KW-1185">Reference proteome</keyword>
<accession>A0A4Q9DKP7</accession>
<evidence type="ECO:0000259" key="4">
    <source>
        <dbReference type="SMART" id="SM00849"/>
    </source>
</evidence>
<feature type="domain" description="Metallo-beta-lactamase" evidence="4">
    <location>
        <begin position="20"/>
        <end position="230"/>
    </location>
</feature>
<evidence type="ECO:0000256" key="1">
    <source>
        <dbReference type="ARBA" id="ARBA00034221"/>
    </source>
</evidence>
<dbReference type="GO" id="GO:0016787">
    <property type="term" value="F:hydrolase activity"/>
    <property type="evidence" value="ECO:0007669"/>
    <property type="project" value="UniProtKB-KW"/>
</dbReference>
<dbReference type="SMART" id="SM00849">
    <property type="entry name" value="Lactamase_B"/>
    <property type="match status" value="1"/>
</dbReference>
<name>A0A4Q9DKP7_9BACL</name>
<keyword evidence="5" id="KW-0378">Hydrolase</keyword>
<dbReference type="OrthoDB" id="9802248at2"/>
<comment type="catalytic activity">
    <reaction evidence="3">
        <text>3',5'-cyclic UMP + H2O = UMP + H(+)</text>
        <dbReference type="Rhea" id="RHEA:70575"/>
        <dbReference type="ChEBI" id="CHEBI:15377"/>
        <dbReference type="ChEBI" id="CHEBI:15378"/>
        <dbReference type="ChEBI" id="CHEBI:57865"/>
        <dbReference type="ChEBI" id="CHEBI:184387"/>
    </reaction>
    <physiologicalReaction direction="left-to-right" evidence="3">
        <dbReference type="Rhea" id="RHEA:70576"/>
    </physiologicalReaction>
</comment>
<dbReference type="Gene3D" id="3.60.15.10">
    <property type="entry name" value="Ribonuclease Z/Hydroxyacylglutathione hydrolase-like"/>
    <property type="match status" value="1"/>
</dbReference>
<comment type="function">
    <text evidence="2">Counteracts the endogenous Pycsar antiviral defense system. Phosphodiesterase that enables metal-dependent hydrolysis of host cyclic nucleotide Pycsar defense signals such as cCMP and cUMP.</text>
</comment>
<evidence type="ECO:0000313" key="6">
    <source>
        <dbReference type="Proteomes" id="UP000293142"/>
    </source>
</evidence>
<evidence type="ECO:0000313" key="5">
    <source>
        <dbReference type="EMBL" id="TBL73290.1"/>
    </source>
</evidence>
<evidence type="ECO:0000256" key="2">
    <source>
        <dbReference type="ARBA" id="ARBA00034301"/>
    </source>
</evidence>
<protein>
    <submittedName>
        <fullName evidence="5">MBL fold metallo-hydrolase</fullName>
    </submittedName>
</protein>
<dbReference type="AlphaFoldDB" id="A0A4Q9DKP7"/>
<sequence>MNQAVNGLYRIPCRIGSDKPLYQHVLANGDTVLWIDAGIASTPEQDMFPYWHRLAGEAVAEQTHLLVITHADVDHYGGMAAMRNKLPFLTAMAHIADVPWIADTERIIAERYNMHAADGMGLTPERIAQLKERSGGGGRVDTALSGGETLQLDEAGQWRLIHTPGHTPGHLMLWEENAACAVIGDAALGRGLFNTTGKLVAPPPYYDCAAYRQTIETIRELQPDIVYTSHFPVMEGAAIRRFLNESLDMMRQLDQTLRLLPKCCGYSLGELCLETGSRLGYWPETAWAGLSDPLSAHLQAMFREGAVRVEVENGRRQYYFQ</sequence>